<dbReference type="InterPro" id="IPR036875">
    <property type="entry name" value="Znf_CCHC_sf"/>
</dbReference>
<dbReference type="InterPro" id="IPR054722">
    <property type="entry name" value="PolX-like_BBD"/>
</dbReference>
<accession>A0A232FHQ2</accession>
<organism evidence="3 4">
    <name type="scientific">Trichomalopsis sarcophagae</name>
    <dbReference type="NCBI Taxonomy" id="543379"/>
    <lineage>
        <taxon>Eukaryota</taxon>
        <taxon>Metazoa</taxon>
        <taxon>Ecdysozoa</taxon>
        <taxon>Arthropoda</taxon>
        <taxon>Hexapoda</taxon>
        <taxon>Insecta</taxon>
        <taxon>Pterygota</taxon>
        <taxon>Neoptera</taxon>
        <taxon>Endopterygota</taxon>
        <taxon>Hymenoptera</taxon>
        <taxon>Apocrita</taxon>
        <taxon>Proctotrupomorpha</taxon>
        <taxon>Chalcidoidea</taxon>
        <taxon>Pteromalidae</taxon>
        <taxon>Pteromalinae</taxon>
        <taxon>Trichomalopsis</taxon>
    </lineage>
</organism>
<evidence type="ECO:0000313" key="3">
    <source>
        <dbReference type="EMBL" id="OXU30202.1"/>
    </source>
</evidence>
<dbReference type="Pfam" id="PF22936">
    <property type="entry name" value="Pol_BBD"/>
    <property type="match status" value="1"/>
</dbReference>
<dbReference type="Gene3D" id="4.10.60.10">
    <property type="entry name" value="Zinc finger, CCHC-type"/>
    <property type="match status" value="1"/>
</dbReference>
<dbReference type="STRING" id="543379.A0A232FHQ2"/>
<gene>
    <name evidence="3" type="ORF">TSAR_008939</name>
</gene>
<dbReference type="GO" id="GO:0003676">
    <property type="term" value="F:nucleic acid binding"/>
    <property type="evidence" value="ECO:0007669"/>
    <property type="project" value="InterPro"/>
</dbReference>
<sequence>MVIRLLSVLPRFSAFRMAWECTQTEQQKKKNLIARLLTEDKRLCEEDSSTDFPQKATSDSKPVQAHSKATKSYKKKNIEELKKRTKCAVCKQKRHWTRECPNKNSSENKQKNAGAFAVSAYVSDVPNEDIWLADSGASMHMTSRGEFFTSLNVASTTRQVKIDGKTLPVSGQGTIIICERLNDIARNLFSITAINDKKYSFHSYEKHYEVWDSNGKLSSRGVRHCGLFKMLFKVKISAKCKVVESKECHVKCNVDKPKEQNSLKLWHEWFGHILISNDVDFNESSYTNLQQEDDLFRERDKKRLKTKQQQIINKPLI</sequence>
<evidence type="ECO:0000259" key="2">
    <source>
        <dbReference type="Pfam" id="PF22936"/>
    </source>
</evidence>
<protein>
    <recommendedName>
        <fullName evidence="2">Retrovirus-related Pol polyprotein from transposon TNT 1-94-like beta-barrel domain-containing protein</fullName>
    </recommendedName>
</protein>
<feature type="region of interest" description="Disordered" evidence="1">
    <location>
        <begin position="48"/>
        <end position="72"/>
    </location>
</feature>
<name>A0A232FHQ2_9HYME</name>
<evidence type="ECO:0000313" key="4">
    <source>
        <dbReference type="Proteomes" id="UP000215335"/>
    </source>
</evidence>
<comment type="caution">
    <text evidence="3">The sequence shown here is derived from an EMBL/GenBank/DDBJ whole genome shotgun (WGS) entry which is preliminary data.</text>
</comment>
<dbReference type="Proteomes" id="UP000215335">
    <property type="component" value="Unassembled WGS sequence"/>
</dbReference>
<keyword evidence="4" id="KW-1185">Reference proteome</keyword>
<feature type="domain" description="Retrovirus-related Pol polyprotein from transposon TNT 1-94-like beta-barrel" evidence="2">
    <location>
        <begin position="131"/>
        <end position="178"/>
    </location>
</feature>
<feature type="compositionally biased region" description="Polar residues" evidence="1">
    <location>
        <begin position="50"/>
        <end position="61"/>
    </location>
</feature>
<dbReference type="GO" id="GO:0008270">
    <property type="term" value="F:zinc ion binding"/>
    <property type="evidence" value="ECO:0007669"/>
    <property type="project" value="InterPro"/>
</dbReference>
<evidence type="ECO:0000256" key="1">
    <source>
        <dbReference type="SAM" id="MobiDB-lite"/>
    </source>
</evidence>
<dbReference type="SUPFAM" id="SSF57756">
    <property type="entry name" value="Retrovirus zinc finger-like domains"/>
    <property type="match status" value="1"/>
</dbReference>
<dbReference type="OrthoDB" id="8063677at2759"/>
<dbReference type="AlphaFoldDB" id="A0A232FHQ2"/>
<dbReference type="EMBL" id="NNAY01000185">
    <property type="protein sequence ID" value="OXU30202.1"/>
    <property type="molecule type" value="Genomic_DNA"/>
</dbReference>
<reference evidence="3 4" key="1">
    <citation type="journal article" date="2017" name="Curr. Biol.">
        <title>The Evolution of Venom by Co-option of Single-Copy Genes.</title>
        <authorList>
            <person name="Martinson E.O."/>
            <person name="Mrinalini"/>
            <person name="Kelkar Y.D."/>
            <person name="Chang C.H."/>
            <person name="Werren J.H."/>
        </authorList>
    </citation>
    <scope>NUCLEOTIDE SEQUENCE [LARGE SCALE GENOMIC DNA]</scope>
    <source>
        <strain evidence="3 4">Alberta</strain>
        <tissue evidence="3">Whole body</tissue>
    </source>
</reference>
<proteinExistence type="predicted"/>